<dbReference type="EMBL" id="CP092109">
    <property type="protein sequence ID" value="UWZ79549.1"/>
    <property type="molecule type" value="Genomic_DNA"/>
</dbReference>
<dbReference type="PANTHER" id="PTHR30136:SF24">
    <property type="entry name" value="HTH-TYPE TRANSCRIPTIONAL REPRESSOR ALLR"/>
    <property type="match status" value="1"/>
</dbReference>
<dbReference type="PROSITE" id="PS51077">
    <property type="entry name" value="HTH_ICLR"/>
    <property type="match status" value="1"/>
</dbReference>
<evidence type="ECO:0000313" key="7">
    <source>
        <dbReference type="Proteomes" id="UP001060414"/>
    </source>
</evidence>
<dbReference type="InterPro" id="IPR050707">
    <property type="entry name" value="HTH_MetabolicPath_Reg"/>
</dbReference>
<keyword evidence="2" id="KW-0238">DNA-binding</keyword>
<keyword evidence="7" id="KW-1185">Reference proteome</keyword>
<dbReference type="SUPFAM" id="SSF46785">
    <property type="entry name" value="Winged helix' DNA-binding domain"/>
    <property type="match status" value="1"/>
</dbReference>
<dbReference type="Gene3D" id="1.10.10.10">
    <property type="entry name" value="Winged helix-like DNA-binding domain superfamily/Winged helix DNA-binding domain"/>
    <property type="match status" value="1"/>
</dbReference>
<dbReference type="InterPro" id="IPR036388">
    <property type="entry name" value="WH-like_DNA-bd_sf"/>
</dbReference>
<name>A0ABY5ZPC8_9BACT</name>
<dbReference type="PANTHER" id="PTHR30136">
    <property type="entry name" value="HELIX-TURN-HELIX TRANSCRIPTIONAL REGULATOR, ICLR FAMILY"/>
    <property type="match status" value="1"/>
</dbReference>
<dbReference type="Pfam" id="PF01614">
    <property type="entry name" value="IclR_C"/>
    <property type="match status" value="1"/>
</dbReference>
<dbReference type="RefSeq" id="WP_260747901.1">
    <property type="nucleotide sequence ID" value="NZ_CP092109.1"/>
</dbReference>
<evidence type="ECO:0000256" key="1">
    <source>
        <dbReference type="ARBA" id="ARBA00023015"/>
    </source>
</evidence>
<proteinExistence type="predicted"/>
<dbReference type="InterPro" id="IPR014757">
    <property type="entry name" value="Tscrpt_reg_IclR_C"/>
</dbReference>
<feature type="domain" description="HTH iclR-type" evidence="4">
    <location>
        <begin position="10"/>
        <end position="72"/>
    </location>
</feature>
<keyword evidence="1" id="KW-0805">Transcription regulation</keyword>
<evidence type="ECO:0000313" key="6">
    <source>
        <dbReference type="EMBL" id="UWZ79549.1"/>
    </source>
</evidence>
<feature type="domain" description="IclR-ED" evidence="5">
    <location>
        <begin position="73"/>
        <end position="233"/>
    </location>
</feature>
<dbReference type="InterPro" id="IPR036390">
    <property type="entry name" value="WH_DNA-bd_sf"/>
</dbReference>
<sequence length="236" mass="26198">MAREKASYSIQSVERALCLLEILGEEGDELRIVRLSERLDMDRARVFRLLATFEQRGYVERVGTSGRYRLGLPVFEMGQKILQRMSLLRKAKPVMERLARQCDEAVYLAIPHGEEILMLDMVDTTQKVGTVSLVGQRFPLADTAAGRVVIEGRRVCARGGYGELAAWREVRDRGALGEGVSSLAVPVLDARGEVQASLCLIGPDFRFEGARLGEELLPLLREAAAVISSRLGFINH</sequence>
<evidence type="ECO:0000256" key="2">
    <source>
        <dbReference type="ARBA" id="ARBA00023125"/>
    </source>
</evidence>
<dbReference type="SMART" id="SM00346">
    <property type="entry name" value="HTH_ICLR"/>
    <property type="match status" value="1"/>
</dbReference>
<keyword evidence="3" id="KW-0804">Transcription</keyword>
<reference evidence="6" key="1">
    <citation type="journal article" date="2022" name="Environ. Microbiol.">
        <title>Geoalkalibacter halelectricus SAP #1 sp. nov. possessing extracellular electron transfer and mineral#reducing capabilities from a haloalkaline environment.</title>
        <authorList>
            <person name="Yadav S."/>
            <person name="Singh R."/>
            <person name="Sundharam S.S."/>
            <person name="Chaudhary S."/>
            <person name="Krishnamurthi S."/>
            <person name="Patil S.A."/>
        </authorList>
    </citation>
    <scope>NUCLEOTIDE SEQUENCE</scope>
    <source>
        <strain evidence="6">SAP-1</strain>
    </source>
</reference>
<dbReference type="Gene3D" id="3.30.450.40">
    <property type="match status" value="2"/>
</dbReference>
<dbReference type="Pfam" id="PF09339">
    <property type="entry name" value="HTH_IclR"/>
    <property type="match status" value="1"/>
</dbReference>
<protein>
    <submittedName>
        <fullName evidence="6">IclR family transcriptional regulator</fullName>
    </submittedName>
</protein>
<organism evidence="6 7">
    <name type="scientific">Geoalkalibacter halelectricus</name>
    <dbReference type="NCBI Taxonomy" id="2847045"/>
    <lineage>
        <taxon>Bacteria</taxon>
        <taxon>Pseudomonadati</taxon>
        <taxon>Thermodesulfobacteriota</taxon>
        <taxon>Desulfuromonadia</taxon>
        <taxon>Desulfuromonadales</taxon>
        <taxon>Geoalkalibacteraceae</taxon>
        <taxon>Geoalkalibacter</taxon>
    </lineage>
</organism>
<evidence type="ECO:0000259" key="5">
    <source>
        <dbReference type="PROSITE" id="PS51078"/>
    </source>
</evidence>
<gene>
    <name evidence="6" type="ORF">L9S41_17990</name>
</gene>
<evidence type="ECO:0000256" key="3">
    <source>
        <dbReference type="ARBA" id="ARBA00023163"/>
    </source>
</evidence>
<evidence type="ECO:0000259" key="4">
    <source>
        <dbReference type="PROSITE" id="PS51077"/>
    </source>
</evidence>
<dbReference type="PROSITE" id="PS51078">
    <property type="entry name" value="ICLR_ED"/>
    <property type="match status" value="1"/>
</dbReference>
<dbReference type="InterPro" id="IPR029016">
    <property type="entry name" value="GAF-like_dom_sf"/>
</dbReference>
<dbReference type="InterPro" id="IPR005471">
    <property type="entry name" value="Tscrpt_reg_IclR_N"/>
</dbReference>
<dbReference type="SUPFAM" id="SSF55781">
    <property type="entry name" value="GAF domain-like"/>
    <property type="match status" value="1"/>
</dbReference>
<accession>A0ABY5ZPC8</accession>
<dbReference type="Proteomes" id="UP001060414">
    <property type="component" value="Chromosome"/>
</dbReference>